<comment type="caution">
    <text evidence="3">The sequence shown here is derived from an EMBL/GenBank/DDBJ whole genome shotgun (WGS) entry which is preliminary data.</text>
</comment>
<dbReference type="RefSeq" id="WP_076045700.1">
    <property type="nucleotide sequence ID" value="NZ_MQUR01000060.1"/>
</dbReference>
<sequence>MIDFLGTLDRTHGLAERCEVQPPAPPTDLLWRALVRITPAAAQEPVGRALDPCVVGAYGHSRSDALTRGVGEAVERYALFPSATAPPGTVRATAREAGGQVLAFHGPDTALGDPRAADEVLTWYPARRLRDGAEILVPAPLVDYPNASPEARHFDPTPSGAASGHGYTMALRAGLMEVIERDAFLVAWEERLRLARVTPFPLTAGDAAAGLGGKRNIKRRNLAALWQKTEQAGLVPVLADLPTAVPGVVCTVAAVIDETGAGAGPLATVGCNASDDPWWSMLGALQEALQVRSVILNSWDEHGFGRAPARIDDDDDRLRHLASPEGYEQVREWVDGFVQCTSHRTAVEVPTDTVVRSLVADGADPFAIDLTHRLPAGLRGMGWAAVKVIPVGYQPLRLVESHDFSWHTGRLRTAEARTGRRAGPVSAFSGRPHPLP</sequence>
<dbReference type="EMBL" id="MQUR01000060">
    <property type="protein sequence ID" value="OLZ62259.1"/>
    <property type="molecule type" value="Genomic_DNA"/>
</dbReference>
<organism evidence="3 4">
    <name type="scientific">Streptomyces amritsarensis</name>
    <dbReference type="NCBI Taxonomy" id="681158"/>
    <lineage>
        <taxon>Bacteria</taxon>
        <taxon>Bacillati</taxon>
        <taxon>Actinomycetota</taxon>
        <taxon>Actinomycetes</taxon>
        <taxon>Kitasatosporales</taxon>
        <taxon>Streptomycetaceae</taxon>
        <taxon>Streptomyces</taxon>
    </lineage>
</organism>
<proteinExistence type="predicted"/>
<evidence type="ECO:0000313" key="4">
    <source>
        <dbReference type="Proteomes" id="UP000187151"/>
    </source>
</evidence>
<dbReference type="PANTHER" id="PTHR37809:SF1">
    <property type="entry name" value="RIBOSOMAL PROTEIN S12 METHYLTHIOTRANSFERASE ACCESSORY FACTOR YCAO"/>
    <property type="match status" value="1"/>
</dbReference>
<dbReference type="PANTHER" id="PTHR37809">
    <property type="entry name" value="RIBOSOMAL PROTEIN S12 METHYLTHIOTRANSFERASE ACCESSORY FACTOR YCAO"/>
    <property type="match status" value="1"/>
</dbReference>
<dbReference type="Pfam" id="PF02624">
    <property type="entry name" value="YcaO"/>
    <property type="match status" value="1"/>
</dbReference>
<evidence type="ECO:0000256" key="1">
    <source>
        <dbReference type="SAM" id="MobiDB-lite"/>
    </source>
</evidence>
<feature type="region of interest" description="Disordered" evidence="1">
    <location>
        <begin position="415"/>
        <end position="436"/>
    </location>
</feature>
<feature type="domain" description="YcaO" evidence="2">
    <location>
        <begin position="57"/>
        <end position="436"/>
    </location>
</feature>
<gene>
    <name evidence="3" type="ORF">AVW11_23320</name>
</gene>
<keyword evidence="4" id="KW-1185">Reference proteome</keyword>
<dbReference type="Proteomes" id="UP000187151">
    <property type="component" value="Unassembled WGS sequence"/>
</dbReference>
<dbReference type="InterPro" id="IPR003776">
    <property type="entry name" value="YcaO-like_dom"/>
</dbReference>
<evidence type="ECO:0000259" key="2">
    <source>
        <dbReference type="PROSITE" id="PS51664"/>
    </source>
</evidence>
<name>A0ABX3G2E0_9ACTN</name>
<reference evidence="3 4" key="1">
    <citation type="submission" date="2016-01" db="EMBL/GenBank/DDBJ databases">
        <title>Streptomyces amritsarensis strain MTCC 11845 genome sequencing and assembly.</title>
        <authorList>
            <person name="Sharma D."/>
            <person name="Nair G.R."/>
            <person name="Kaur G."/>
            <person name="Manhas R.K."/>
            <person name="Mayilraj S."/>
        </authorList>
    </citation>
    <scope>NUCLEOTIDE SEQUENCE [LARGE SCALE GENOMIC DNA]</scope>
    <source>
        <strain evidence="3 4">MTCC 11845</strain>
    </source>
</reference>
<evidence type="ECO:0000313" key="3">
    <source>
        <dbReference type="EMBL" id="OLZ62259.1"/>
    </source>
</evidence>
<dbReference type="Gene3D" id="3.30.1330.230">
    <property type="match status" value="1"/>
</dbReference>
<protein>
    <recommendedName>
        <fullName evidence="2">YcaO domain-containing protein</fullName>
    </recommendedName>
</protein>
<accession>A0ABX3G2E0</accession>
<dbReference type="PROSITE" id="PS51664">
    <property type="entry name" value="YCAO"/>
    <property type="match status" value="1"/>
</dbReference>